<keyword evidence="3" id="KW-1185">Reference proteome</keyword>
<feature type="domain" description="DUF559" evidence="1">
    <location>
        <begin position="8"/>
        <end position="112"/>
    </location>
</feature>
<dbReference type="OrthoDB" id="9798754at2"/>
<dbReference type="EMBL" id="FNZE01000023">
    <property type="protein sequence ID" value="SEJ86365.1"/>
    <property type="molecule type" value="Genomic_DNA"/>
</dbReference>
<sequence length="134" mass="15136">MLPYNRRLKPLSRQLRNDMTDAEQRLWACLRRKQLGGLQFYRQKPLAGYIVDFYCAAARLVIELDGSQHHASEAIEYDRQRTRELEALGLRVIRFDNRQVLRELAGVLEVIGDAVGVSIPPGPPFAKGGGRCGS</sequence>
<dbReference type="Proteomes" id="UP000242930">
    <property type="component" value="Unassembled WGS sequence"/>
</dbReference>
<keyword evidence="2" id="KW-0255">Endonuclease</keyword>
<gene>
    <name evidence="2" type="ORF">SAMN05216201_1235</name>
</gene>
<accession>A0A1H7CKX6</accession>
<evidence type="ECO:0000313" key="2">
    <source>
        <dbReference type="EMBL" id="SEJ86365.1"/>
    </source>
</evidence>
<dbReference type="Pfam" id="PF04480">
    <property type="entry name" value="DUF559"/>
    <property type="match status" value="1"/>
</dbReference>
<name>A0A1H7CKX6_9PSED</name>
<dbReference type="AlphaFoldDB" id="A0A1H7CKX6"/>
<dbReference type="PANTHER" id="PTHR38590">
    <property type="entry name" value="BLL0828 PROTEIN"/>
    <property type="match status" value="1"/>
</dbReference>
<protein>
    <submittedName>
        <fullName evidence="2">Very-short-patch-repair endonuclease</fullName>
    </submittedName>
</protein>
<dbReference type="InterPro" id="IPR047216">
    <property type="entry name" value="Endonuclease_DUF559_bact"/>
</dbReference>
<dbReference type="InterPro" id="IPR007569">
    <property type="entry name" value="DUF559"/>
</dbReference>
<reference evidence="3" key="1">
    <citation type="submission" date="2016-10" db="EMBL/GenBank/DDBJ databases">
        <authorList>
            <person name="Varghese N."/>
            <person name="Submissions S."/>
        </authorList>
    </citation>
    <scope>NUCLEOTIDE SEQUENCE [LARGE SCALE GENOMIC DNA]</scope>
    <source>
        <strain evidence="3">LMG 25967</strain>
    </source>
</reference>
<keyword evidence="2" id="KW-0540">Nuclease</keyword>
<dbReference type="RefSeq" id="WP_090313381.1">
    <property type="nucleotide sequence ID" value="NZ_FNZE01000023.1"/>
</dbReference>
<dbReference type="Gene3D" id="3.40.960.10">
    <property type="entry name" value="VSR Endonuclease"/>
    <property type="match status" value="1"/>
</dbReference>
<dbReference type="SUPFAM" id="SSF52980">
    <property type="entry name" value="Restriction endonuclease-like"/>
    <property type="match status" value="1"/>
</dbReference>
<organism evidence="2 3">
    <name type="scientific">Pseudomonas linyingensis</name>
    <dbReference type="NCBI Taxonomy" id="915471"/>
    <lineage>
        <taxon>Bacteria</taxon>
        <taxon>Pseudomonadati</taxon>
        <taxon>Pseudomonadota</taxon>
        <taxon>Gammaproteobacteria</taxon>
        <taxon>Pseudomonadales</taxon>
        <taxon>Pseudomonadaceae</taxon>
        <taxon>Pseudomonas</taxon>
    </lineage>
</organism>
<dbReference type="PANTHER" id="PTHR38590:SF1">
    <property type="entry name" value="BLL0828 PROTEIN"/>
    <property type="match status" value="1"/>
</dbReference>
<dbReference type="InterPro" id="IPR011335">
    <property type="entry name" value="Restrct_endonuc-II-like"/>
</dbReference>
<keyword evidence="2" id="KW-0378">Hydrolase</keyword>
<proteinExistence type="predicted"/>
<dbReference type="CDD" id="cd01038">
    <property type="entry name" value="Endonuclease_DUF559"/>
    <property type="match status" value="1"/>
</dbReference>
<evidence type="ECO:0000259" key="1">
    <source>
        <dbReference type="Pfam" id="PF04480"/>
    </source>
</evidence>
<evidence type="ECO:0000313" key="3">
    <source>
        <dbReference type="Proteomes" id="UP000242930"/>
    </source>
</evidence>
<dbReference type="GO" id="GO:0004519">
    <property type="term" value="F:endonuclease activity"/>
    <property type="evidence" value="ECO:0007669"/>
    <property type="project" value="UniProtKB-KW"/>
</dbReference>
<dbReference type="STRING" id="915471.SAMN05216201_1235"/>